<evidence type="ECO:0000256" key="6">
    <source>
        <dbReference type="SAM" id="Phobius"/>
    </source>
</evidence>
<name>A0ABW6CA43_RAHSY</name>
<dbReference type="InterPro" id="IPR052159">
    <property type="entry name" value="Competence_DNA_uptake"/>
</dbReference>
<dbReference type="InterPro" id="IPR001279">
    <property type="entry name" value="Metallo-B-lactamas"/>
</dbReference>
<dbReference type="NCBIfam" id="TIGR00360">
    <property type="entry name" value="ComEC_N-term"/>
    <property type="match status" value="1"/>
</dbReference>
<feature type="transmembrane region" description="Helical" evidence="6">
    <location>
        <begin position="394"/>
        <end position="415"/>
    </location>
</feature>
<dbReference type="CDD" id="cd07731">
    <property type="entry name" value="ComA-like_MBL-fold"/>
    <property type="match status" value="1"/>
</dbReference>
<dbReference type="Proteomes" id="UP001598201">
    <property type="component" value="Unassembled WGS sequence"/>
</dbReference>
<dbReference type="Pfam" id="PF00753">
    <property type="entry name" value="Lactamase_B"/>
    <property type="match status" value="1"/>
</dbReference>
<feature type="transmembrane region" description="Helical" evidence="6">
    <location>
        <begin position="257"/>
        <end position="276"/>
    </location>
</feature>
<protein>
    <submittedName>
        <fullName evidence="8">ComEC family protein</fullName>
    </submittedName>
</protein>
<accession>A0ABW6CA43</accession>
<proteinExistence type="predicted"/>
<keyword evidence="2" id="KW-1003">Cell membrane</keyword>
<evidence type="ECO:0000259" key="7">
    <source>
        <dbReference type="SMART" id="SM00849"/>
    </source>
</evidence>
<dbReference type="RefSeq" id="WP_255611216.1">
    <property type="nucleotide sequence ID" value="NZ_JAFMPC010000253.1"/>
</dbReference>
<keyword evidence="3 6" id="KW-0812">Transmembrane</keyword>
<comment type="caution">
    <text evidence="8">The sequence shown here is derived from an EMBL/GenBank/DDBJ whole genome shotgun (WGS) entry which is preliminary data.</text>
</comment>
<evidence type="ECO:0000256" key="1">
    <source>
        <dbReference type="ARBA" id="ARBA00004651"/>
    </source>
</evidence>
<feature type="transmembrane region" description="Helical" evidence="6">
    <location>
        <begin position="360"/>
        <end position="382"/>
    </location>
</feature>
<dbReference type="Gene3D" id="3.60.15.10">
    <property type="entry name" value="Ribonuclease Z/Hydroxyacylglutathione hydrolase-like"/>
    <property type="match status" value="1"/>
</dbReference>
<keyword evidence="9" id="KW-1185">Reference proteome</keyword>
<sequence length="759" mass="85646">MDEAALAVIAGMLPLLIFSQLPSAIHLVTLCLCASCCFRFHHKIFSLIAIGLLSFSWASFQGGIQLDQISALQGTKRHVIAVVESINLGSTSTSSVLFKIEKAEGKIIFPPVMFRTKWDKTEGELLAGQRWDMIVSMRPVHSLLNEGGFDAQRWALAQHAPLTATVRNRQLLDARSSLRQQFIQRLQQKMPPMENTPVLIALAFGEKGLIQAADKLMLQQTGIAHLVAISGLHIGIAALFGWWLARGLQYLLPVKLIDYRFPLFVSGVFLLFYTWLSGGNAPALRATFAVLMWILLRLFRVRCHPCQIWLWVVAMLLLVDPMNLLSDSFWLSCFAVGALVFWFQWVPLPAMFQQAWYWALFRWGHLQVGMTLLLLPLQVWIFHGVNVFSFPANMWAVPVVSLITVPLVLLALLTNVAPCALMDNAQALLWQLADATLRLALWGVKALPGGWIPLGESFLAVSLMGWLVLLCWRICPLRYCLSLLLSLFAISSVWLNRNPSERWRVDMLDIGHGLSVLISKNGRGILYDTGNRWEGGSAAEQNIIPYLNWKNIQLEQIIISHNDMDHRGGLAPLQNRYPAASVRESALSDQHHLKCIAGEQWRWQGLDFNVLWPDKMSEDAGNNDSCVIRIDDGSFSLLLTGDIETETEKALVRKWRSELQATVLQVPHHGSNTSSTPPFLRAVKPVIALASASRFNKWHLPAHKVVSRYNKAHYDWHSTSESGQLSLFVFDDYWTIKGLREQLIPRWYHRQFGVSTDNE</sequence>
<evidence type="ECO:0000256" key="5">
    <source>
        <dbReference type="ARBA" id="ARBA00023136"/>
    </source>
</evidence>
<reference evidence="8 9" key="1">
    <citation type="submission" date="2024-09" db="EMBL/GenBank/DDBJ databases">
        <title>Genomes of Rahnella.</title>
        <authorList>
            <person name="Mnguni F.C."/>
            <person name="Shin G.Y."/>
            <person name="Coutinho T."/>
        </authorList>
    </citation>
    <scope>NUCLEOTIDE SEQUENCE [LARGE SCALE GENOMIC DNA]</scope>
    <source>
        <strain evidence="8 9">20WA0057</strain>
    </source>
</reference>
<keyword evidence="5 6" id="KW-0472">Membrane</keyword>
<dbReference type="SUPFAM" id="SSF56281">
    <property type="entry name" value="Metallo-hydrolase/oxidoreductase"/>
    <property type="match status" value="1"/>
</dbReference>
<dbReference type="NCBIfam" id="NF008580">
    <property type="entry name" value="PRK11539.1"/>
    <property type="match status" value="1"/>
</dbReference>
<evidence type="ECO:0000313" key="8">
    <source>
        <dbReference type="EMBL" id="MFD3224069.1"/>
    </source>
</evidence>
<feature type="domain" description="Metallo-beta-lactamase" evidence="7">
    <location>
        <begin position="512"/>
        <end position="694"/>
    </location>
</feature>
<feature type="transmembrane region" description="Helical" evidence="6">
    <location>
        <begin position="329"/>
        <end position="348"/>
    </location>
</feature>
<dbReference type="PANTHER" id="PTHR30619">
    <property type="entry name" value="DNA INTERNALIZATION/COMPETENCE PROTEIN COMEC/REC2"/>
    <property type="match status" value="1"/>
</dbReference>
<evidence type="ECO:0000256" key="3">
    <source>
        <dbReference type="ARBA" id="ARBA00022692"/>
    </source>
</evidence>
<dbReference type="NCBIfam" id="TIGR00361">
    <property type="entry name" value="ComEC_Rec2"/>
    <property type="match status" value="1"/>
</dbReference>
<dbReference type="SMART" id="SM00849">
    <property type="entry name" value="Lactamase_B"/>
    <property type="match status" value="1"/>
</dbReference>
<dbReference type="InterPro" id="IPR036866">
    <property type="entry name" value="RibonucZ/Hydroxyglut_hydro"/>
</dbReference>
<evidence type="ECO:0000313" key="9">
    <source>
        <dbReference type="Proteomes" id="UP001598201"/>
    </source>
</evidence>
<evidence type="ECO:0000256" key="4">
    <source>
        <dbReference type="ARBA" id="ARBA00022989"/>
    </source>
</evidence>
<dbReference type="InterPro" id="IPR004797">
    <property type="entry name" value="Competence_ComEC/Rec2"/>
</dbReference>
<keyword evidence="4 6" id="KW-1133">Transmembrane helix</keyword>
<dbReference type="PANTHER" id="PTHR30619:SF1">
    <property type="entry name" value="RECOMBINATION PROTEIN 2"/>
    <property type="match status" value="1"/>
</dbReference>
<feature type="transmembrane region" description="Helical" evidence="6">
    <location>
        <begin position="479"/>
        <end position="495"/>
    </location>
</feature>
<dbReference type="Pfam" id="PF13567">
    <property type="entry name" value="DUF4131"/>
    <property type="match status" value="1"/>
</dbReference>
<feature type="transmembrane region" description="Helical" evidence="6">
    <location>
        <begin position="223"/>
        <end position="245"/>
    </location>
</feature>
<organism evidence="8 9">
    <name type="scientific">Rahnella sp. (strain Y9602)</name>
    <dbReference type="NCBI Taxonomy" id="2703885"/>
    <lineage>
        <taxon>Bacteria</taxon>
        <taxon>Pseudomonadati</taxon>
        <taxon>Pseudomonadota</taxon>
        <taxon>Gammaproteobacteria</taxon>
        <taxon>Enterobacterales</taxon>
        <taxon>Yersiniaceae</taxon>
        <taxon>Rahnella</taxon>
    </lineage>
</organism>
<dbReference type="Pfam" id="PF03772">
    <property type="entry name" value="Competence"/>
    <property type="match status" value="1"/>
</dbReference>
<comment type="subcellular location">
    <subcellularLocation>
        <location evidence="1">Cell membrane</location>
        <topology evidence="1">Multi-pass membrane protein</topology>
    </subcellularLocation>
</comment>
<feature type="transmembrane region" description="Helical" evidence="6">
    <location>
        <begin position="450"/>
        <end position="472"/>
    </location>
</feature>
<dbReference type="EMBL" id="JBHUCJ010000021">
    <property type="protein sequence ID" value="MFD3224069.1"/>
    <property type="molecule type" value="Genomic_DNA"/>
</dbReference>
<dbReference type="InterPro" id="IPR004477">
    <property type="entry name" value="ComEC_N"/>
</dbReference>
<gene>
    <name evidence="8" type="ORF">ACFPK4_11025</name>
</gene>
<evidence type="ECO:0000256" key="2">
    <source>
        <dbReference type="ARBA" id="ARBA00022475"/>
    </source>
</evidence>
<dbReference type="InterPro" id="IPR025405">
    <property type="entry name" value="DUF4131"/>
</dbReference>
<dbReference type="InterPro" id="IPR035681">
    <property type="entry name" value="ComA-like_MBL"/>
</dbReference>